<dbReference type="GO" id="GO:0005507">
    <property type="term" value="F:copper ion binding"/>
    <property type="evidence" value="ECO:0007669"/>
    <property type="project" value="InterPro"/>
</dbReference>
<evidence type="ECO:0000259" key="7">
    <source>
        <dbReference type="Pfam" id="PF07732"/>
    </source>
</evidence>
<evidence type="ECO:0000256" key="4">
    <source>
        <dbReference type="ARBA" id="ARBA00023306"/>
    </source>
</evidence>
<dbReference type="InterPro" id="IPR006311">
    <property type="entry name" value="TAT_signal"/>
</dbReference>
<dbReference type="PROSITE" id="PS51318">
    <property type="entry name" value="TAT"/>
    <property type="match status" value="1"/>
</dbReference>
<dbReference type="PANTHER" id="PTHR48267">
    <property type="entry name" value="CUPREDOXIN SUPERFAMILY PROTEIN"/>
    <property type="match status" value="1"/>
</dbReference>
<dbReference type="Pfam" id="PF07731">
    <property type="entry name" value="Cu-oxidase_2"/>
    <property type="match status" value="1"/>
</dbReference>
<dbReference type="CDD" id="cd13867">
    <property type="entry name" value="CuRO_2_CueO_FtsP"/>
    <property type="match status" value="1"/>
</dbReference>
<dbReference type="RefSeq" id="WP_176807702.1">
    <property type="nucleotide sequence ID" value="NZ_CP055302.1"/>
</dbReference>
<evidence type="ECO:0000313" key="11">
    <source>
        <dbReference type="Proteomes" id="UP000509784"/>
    </source>
</evidence>
<comment type="subcellular location">
    <subcellularLocation>
        <location evidence="5">Periplasm</location>
    </subcellularLocation>
    <text evidence="5">Localizes to the division septum.</text>
</comment>
<keyword evidence="2" id="KW-0732">Signal</keyword>
<sequence length="474" mass="53931">MKKQITRRQFLQSAALAGAFSTLPSYGIATDRPQLKIPPLMDIGRGRPVRLDLRPAQTQFDIGKLVDVWGVNGQYLAPTVRVKSGDFVKLTYLNNLPQKISMNIQGLQASSEIIGSVHRTLEPKSSWSPIVSINQPACTCWYHADTMLNSAFQVYRGLVGLWLIEDEPSKKSTLPNKYGVNDIPLILQDQLLNKEGIQVLNKNLPQFLGKRLFVNGQESPYLNVPRGWVRLRILNASLSRAYELRLDNGQPLQKIATGLGMLAKPVEMESIRLAPSERVEVLIDLSDGNTVSLISGQKRDFFYKIEQIFTRNDELTNNVILELRPQGLAAVLNTKPSLPAFPSDEFNLKISQERRFMLRPSDYLINQKRFDPTRIDFTAQKGRIERWYLHSTQAVGFTLQGAKFIIETQNRKPYPLHQLAWQDTVWLEAEQEVTLLVRFDNTASEKLPFTFGVSDFMLRDRGTMGQFNVIENRQ</sequence>
<dbReference type="EMBL" id="CP055305">
    <property type="protein sequence ID" value="QLB41593.1"/>
    <property type="molecule type" value="Genomic_DNA"/>
</dbReference>
<evidence type="ECO:0000259" key="6">
    <source>
        <dbReference type="Pfam" id="PF07731"/>
    </source>
</evidence>
<comment type="similarity">
    <text evidence="5">Belongs to the FtsP family.</text>
</comment>
<organism evidence="9 11">
    <name type="scientific">Mannheimia pernigra</name>
    <dbReference type="NCBI Taxonomy" id="111844"/>
    <lineage>
        <taxon>Bacteria</taxon>
        <taxon>Pseudomonadati</taxon>
        <taxon>Pseudomonadota</taxon>
        <taxon>Gammaproteobacteria</taxon>
        <taxon>Pasteurellales</taxon>
        <taxon>Pasteurellaceae</taxon>
        <taxon>Mannheimia</taxon>
    </lineage>
</organism>
<dbReference type="Pfam" id="PF07732">
    <property type="entry name" value="Cu-oxidase_3"/>
    <property type="match status" value="1"/>
</dbReference>
<accession>A0A7H8UME2</accession>
<dbReference type="InterPro" id="IPR008972">
    <property type="entry name" value="Cupredoxin"/>
</dbReference>
<dbReference type="GO" id="GO:0030288">
    <property type="term" value="C:outer membrane-bounded periplasmic space"/>
    <property type="evidence" value="ECO:0007669"/>
    <property type="project" value="UniProtKB-UniRule"/>
</dbReference>
<dbReference type="InterPro" id="IPR011706">
    <property type="entry name" value="Cu-oxidase_C"/>
</dbReference>
<reference evidence="10 11" key="1">
    <citation type="submission" date="2020-06" db="EMBL/GenBank/DDBJ databases">
        <title>Mannheimia pernigra sp. nov. isolated from bovine respiratory tract.</title>
        <authorList>
            <person name="Kuhnert P."/>
            <person name="Akarsu-Egger H."/>
        </authorList>
    </citation>
    <scope>NUCLEOTIDE SEQUENCE [LARGE SCALE GENOMIC DNA]</scope>
    <source>
        <strain evidence="9 11">17CN0883</strain>
        <strain evidence="8 10">BNO311</strain>
    </source>
</reference>
<dbReference type="InterPro" id="IPR026589">
    <property type="entry name" value="FtsP"/>
</dbReference>
<dbReference type="KEGG" id="mpeg:HV560_01405"/>
<dbReference type="InterPro" id="IPR045087">
    <property type="entry name" value="Cu-oxidase_fam"/>
</dbReference>
<dbReference type="EMBL" id="CP055306">
    <property type="protein sequence ID" value="QLB39914.1"/>
    <property type="molecule type" value="Genomic_DNA"/>
</dbReference>
<evidence type="ECO:0000256" key="3">
    <source>
        <dbReference type="ARBA" id="ARBA00022764"/>
    </source>
</evidence>
<evidence type="ECO:0000256" key="5">
    <source>
        <dbReference type="HAMAP-Rule" id="MF_00915"/>
    </source>
</evidence>
<evidence type="ECO:0000256" key="2">
    <source>
        <dbReference type="ARBA" id="ARBA00022729"/>
    </source>
</evidence>
<dbReference type="CDD" id="cd04232">
    <property type="entry name" value="CuRO_1_CueO_FtsP"/>
    <property type="match status" value="1"/>
</dbReference>
<feature type="domain" description="Plastocyanin-like" evidence="7">
    <location>
        <begin position="57"/>
        <end position="168"/>
    </location>
</feature>
<accession>A0A7H8USZ4</accession>
<comment type="function">
    <text evidence="5">Cell division protein that is required for growth during stress conditions. May be involved in protecting or stabilizing the divisomal assembly under conditions of stress.</text>
</comment>
<dbReference type="GO" id="GO:0043093">
    <property type="term" value="P:FtsZ-dependent cytokinesis"/>
    <property type="evidence" value="ECO:0007669"/>
    <property type="project" value="UniProtKB-UniRule"/>
</dbReference>
<keyword evidence="3 5" id="KW-0574">Periplasm</keyword>
<evidence type="ECO:0000256" key="1">
    <source>
        <dbReference type="ARBA" id="ARBA00022618"/>
    </source>
</evidence>
<dbReference type="PANTHER" id="PTHR48267:SF1">
    <property type="entry name" value="BILIRUBIN OXIDASE"/>
    <property type="match status" value="1"/>
</dbReference>
<dbReference type="Proteomes" id="UP000509784">
    <property type="component" value="Chromosome"/>
</dbReference>
<dbReference type="GO" id="GO:0016491">
    <property type="term" value="F:oxidoreductase activity"/>
    <property type="evidence" value="ECO:0007669"/>
    <property type="project" value="InterPro"/>
</dbReference>
<dbReference type="AlphaFoldDB" id="A0A7H8UME2"/>
<feature type="domain" description="Plastocyanin-like" evidence="6">
    <location>
        <begin position="352"/>
        <end position="442"/>
    </location>
</feature>
<keyword evidence="10" id="KW-1185">Reference proteome</keyword>
<dbReference type="GO" id="GO:0032153">
    <property type="term" value="C:cell division site"/>
    <property type="evidence" value="ECO:0007669"/>
    <property type="project" value="UniProtKB-UniRule"/>
</dbReference>
<proteinExistence type="inferred from homology"/>
<dbReference type="SUPFAM" id="SSF49503">
    <property type="entry name" value="Cupredoxins"/>
    <property type="match status" value="3"/>
</dbReference>
<protein>
    <recommendedName>
        <fullName evidence="5">Cell division protein FtsP</fullName>
    </recommendedName>
</protein>
<dbReference type="Gene3D" id="2.60.40.420">
    <property type="entry name" value="Cupredoxins - blue copper proteins"/>
    <property type="match status" value="3"/>
</dbReference>
<name>A0A7H8UME2_9PAST</name>
<evidence type="ECO:0000313" key="9">
    <source>
        <dbReference type="EMBL" id="QLB41593.1"/>
    </source>
</evidence>
<keyword evidence="1 5" id="KW-0132">Cell division</keyword>
<dbReference type="InterPro" id="IPR011707">
    <property type="entry name" value="Cu-oxidase-like_N"/>
</dbReference>
<evidence type="ECO:0000313" key="10">
    <source>
        <dbReference type="Proteomes" id="UP000509660"/>
    </source>
</evidence>
<evidence type="ECO:0000313" key="8">
    <source>
        <dbReference type="EMBL" id="QLB39914.1"/>
    </source>
</evidence>
<gene>
    <name evidence="5" type="primary">ftsP</name>
    <name evidence="8" type="ORF">HV559_02970</name>
    <name evidence="9" type="ORF">HV560_01405</name>
</gene>
<dbReference type="Proteomes" id="UP000509660">
    <property type="component" value="Chromosome"/>
</dbReference>
<dbReference type="HAMAP" id="MF_00915">
    <property type="entry name" value="FtsP"/>
    <property type="match status" value="1"/>
</dbReference>
<keyword evidence="4 5" id="KW-0131">Cell cycle</keyword>